<gene>
    <name evidence="1" type="ORF">THASP1DRAFT_33437</name>
</gene>
<dbReference type="EMBL" id="KZ993474">
    <property type="protein sequence ID" value="RKP04758.1"/>
    <property type="molecule type" value="Genomic_DNA"/>
</dbReference>
<sequence>MNCFRIPQLKPLVHDDANDRAHSKDPVAAWSQRGSEQRWRKARLLVQLAEIKNAATDDLAGETVRASVSDRYHLMDCEFEPACMEAYQTRHDAPFTSLQGAVLSILNYRVQWQMLEGAVTAILLVQDFILYAESTSGSIYGRPLHISKDRSMAGPLKWAQEGLGAAAATDLVMATTPKAECGYKEVGSAAQREPATNDKLDQQHGIWKELDLDDDANCIISSEQVMLLERIPGWSNSQQTSADVATGDFGMPDMSRLRIAENLTQRWAHTYLSAQHEGAMDVDDTAYEVCSFGENGAAILLEWIRDRQLVRYAPQKAIALLEPATIAPQVAAEIVTHMGHTMPTMLKDKMDVDEPQNADGDIETTPNDNDYASPMYRSGGIAHGIQPIGDRRATIGSRNNFST</sequence>
<accession>A0A4P9XGN7</accession>
<evidence type="ECO:0000313" key="2">
    <source>
        <dbReference type="Proteomes" id="UP000271241"/>
    </source>
</evidence>
<evidence type="ECO:0000313" key="1">
    <source>
        <dbReference type="EMBL" id="RKP04758.1"/>
    </source>
</evidence>
<protein>
    <submittedName>
        <fullName evidence="1">Uncharacterized protein</fullName>
    </submittedName>
</protein>
<name>A0A4P9XGN7_9FUNG</name>
<organism evidence="1 2">
    <name type="scientific">Thamnocephalis sphaerospora</name>
    <dbReference type="NCBI Taxonomy" id="78915"/>
    <lineage>
        <taxon>Eukaryota</taxon>
        <taxon>Fungi</taxon>
        <taxon>Fungi incertae sedis</taxon>
        <taxon>Zoopagomycota</taxon>
        <taxon>Zoopagomycotina</taxon>
        <taxon>Zoopagomycetes</taxon>
        <taxon>Zoopagales</taxon>
        <taxon>Sigmoideomycetaceae</taxon>
        <taxon>Thamnocephalis</taxon>
    </lineage>
</organism>
<reference evidence="2" key="1">
    <citation type="journal article" date="2018" name="Nat. Microbiol.">
        <title>Leveraging single-cell genomics to expand the fungal tree of life.</title>
        <authorList>
            <person name="Ahrendt S.R."/>
            <person name="Quandt C.A."/>
            <person name="Ciobanu D."/>
            <person name="Clum A."/>
            <person name="Salamov A."/>
            <person name="Andreopoulos B."/>
            <person name="Cheng J.F."/>
            <person name="Woyke T."/>
            <person name="Pelin A."/>
            <person name="Henrissat B."/>
            <person name="Reynolds N.K."/>
            <person name="Benny G.L."/>
            <person name="Smith M.E."/>
            <person name="James T.Y."/>
            <person name="Grigoriev I.V."/>
        </authorList>
    </citation>
    <scope>NUCLEOTIDE SEQUENCE [LARGE SCALE GENOMIC DNA]</scope>
    <source>
        <strain evidence="2">RSA 1356</strain>
    </source>
</reference>
<dbReference type="AlphaFoldDB" id="A0A4P9XGN7"/>
<keyword evidence="2" id="KW-1185">Reference proteome</keyword>
<dbReference type="Proteomes" id="UP000271241">
    <property type="component" value="Unassembled WGS sequence"/>
</dbReference>
<proteinExistence type="predicted"/>